<reference evidence="2" key="2">
    <citation type="submission" date="2022-01" db="EMBL/GenBank/DDBJ databases">
        <authorList>
            <person name="Zivanovic Y."/>
            <person name="Moreira D."/>
            <person name="Lopez-Garcia P."/>
        </authorList>
    </citation>
    <scope>NUCLEOTIDE SEQUENCE</scope>
    <source>
        <strain evidence="2">G9</strain>
    </source>
</reference>
<name>A0ABT6F1P0_9SYNE</name>
<dbReference type="Pfam" id="PF01609">
    <property type="entry name" value="DDE_Tnp_1"/>
    <property type="match status" value="1"/>
</dbReference>
<comment type="caution">
    <text evidence="2">The sequence shown here is derived from an EMBL/GenBank/DDBJ whole genome shotgun (WGS) entry which is preliminary data.</text>
</comment>
<feature type="domain" description="Transposase IS4-like" evidence="1">
    <location>
        <begin position="8"/>
        <end position="145"/>
    </location>
</feature>
<gene>
    <name evidence="2" type="ORF">L3556_12420</name>
</gene>
<accession>A0ABT6F1P0</accession>
<dbReference type="EMBL" id="JAKKUT010000004">
    <property type="protein sequence ID" value="MDG2991730.1"/>
    <property type="molecule type" value="Genomic_DNA"/>
</dbReference>
<dbReference type="PANTHER" id="PTHR33258:SF1">
    <property type="entry name" value="TRANSPOSASE INSL FOR INSERTION SEQUENCE ELEMENT IS186A-RELATED"/>
    <property type="match status" value="1"/>
</dbReference>
<reference evidence="2" key="1">
    <citation type="journal article" date="2022" name="Genome Biol. Evol.">
        <title>A New Gene Family Diagnostic for Intracellular Biomineralization of Amorphous Ca Carbonates by Cyanobacteria.</title>
        <authorList>
            <person name="Benzerara K."/>
            <person name="Duprat E."/>
            <person name="Bitard-Feildel T."/>
            <person name="Caumes G."/>
            <person name="Cassier-Chauvat C."/>
            <person name="Chauvat F."/>
            <person name="Dezi M."/>
            <person name="Diop S.I."/>
            <person name="Gaschignard G."/>
            <person name="Gorgen S."/>
            <person name="Gugger M."/>
            <person name="Lopez-Garcia P."/>
            <person name="Millet M."/>
            <person name="Skouri-Panet F."/>
            <person name="Moreira D."/>
            <person name="Callebaut I."/>
        </authorList>
    </citation>
    <scope>NUCLEOTIDE SEQUENCE</scope>
    <source>
        <strain evidence="2">G9</strain>
    </source>
</reference>
<sequence length="190" mass="22651">MTSECLINFGQEHDAKFRDYILTMIPDNAVALMDRGFAGWDFLDELSQLNHLFIVRIKNNMKTDLNHDRYRIVQFYDIDSGVEYRLATNLKGLSDEEVAELYRHRWGIETLWKFLKMHLCLEKLITKSLNGVTNQIYMILIAYLILELIEIPIFYGHKLLDKLRYLQFELSRRCSVIHWSFDWQPEILVS</sequence>
<dbReference type="InterPro" id="IPR012337">
    <property type="entry name" value="RNaseH-like_sf"/>
</dbReference>
<proteinExistence type="predicted"/>
<evidence type="ECO:0000313" key="2">
    <source>
        <dbReference type="EMBL" id="MDG2991730.1"/>
    </source>
</evidence>
<dbReference type="PANTHER" id="PTHR33258">
    <property type="entry name" value="TRANSPOSASE INSL FOR INSERTION SEQUENCE ELEMENT IS186A-RELATED"/>
    <property type="match status" value="1"/>
</dbReference>
<dbReference type="Proteomes" id="UP001154265">
    <property type="component" value="Unassembled WGS sequence"/>
</dbReference>
<dbReference type="Gene3D" id="3.90.350.10">
    <property type="entry name" value="Transposase Inhibitor Protein From Tn5, Chain A, domain 1"/>
    <property type="match status" value="1"/>
</dbReference>
<evidence type="ECO:0000313" key="3">
    <source>
        <dbReference type="Proteomes" id="UP001154265"/>
    </source>
</evidence>
<keyword evidence="3" id="KW-1185">Reference proteome</keyword>
<organism evidence="2 3">
    <name type="scientific">Candidatus Synechococcus calcipolaris G9</name>
    <dbReference type="NCBI Taxonomy" id="1497997"/>
    <lineage>
        <taxon>Bacteria</taxon>
        <taxon>Bacillati</taxon>
        <taxon>Cyanobacteriota</taxon>
        <taxon>Cyanophyceae</taxon>
        <taxon>Synechococcales</taxon>
        <taxon>Synechococcaceae</taxon>
        <taxon>Synechococcus</taxon>
    </lineage>
</organism>
<protein>
    <submittedName>
        <fullName evidence="2">Transposase</fullName>
    </submittedName>
</protein>
<dbReference type="SUPFAM" id="SSF53098">
    <property type="entry name" value="Ribonuclease H-like"/>
    <property type="match status" value="1"/>
</dbReference>
<evidence type="ECO:0000259" key="1">
    <source>
        <dbReference type="Pfam" id="PF01609"/>
    </source>
</evidence>
<dbReference type="InterPro" id="IPR002559">
    <property type="entry name" value="Transposase_11"/>
</dbReference>